<dbReference type="RefSeq" id="WP_259452230.1">
    <property type="nucleotide sequence ID" value="NZ_CP119520.1"/>
</dbReference>
<feature type="chain" id="PRO_5046231793" description="Teneurin NHL domain-containing protein" evidence="1">
    <location>
        <begin position="24"/>
        <end position="729"/>
    </location>
</feature>
<evidence type="ECO:0000259" key="2">
    <source>
        <dbReference type="Pfam" id="PF25021"/>
    </source>
</evidence>
<protein>
    <recommendedName>
        <fullName evidence="2">Teneurin NHL domain-containing protein</fullName>
    </recommendedName>
</protein>
<evidence type="ECO:0000256" key="1">
    <source>
        <dbReference type="SAM" id="SignalP"/>
    </source>
</evidence>
<organism evidence="3 4">
    <name type="scientific">Telluria mixta</name>
    <dbReference type="NCBI Taxonomy" id="34071"/>
    <lineage>
        <taxon>Bacteria</taxon>
        <taxon>Pseudomonadati</taxon>
        <taxon>Pseudomonadota</taxon>
        <taxon>Betaproteobacteria</taxon>
        <taxon>Burkholderiales</taxon>
        <taxon>Oxalobacteraceae</taxon>
        <taxon>Telluria group</taxon>
        <taxon>Telluria</taxon>
    </lineage>
</organism>
<proteinExistence type="predicted"/>
<dbReference type="InterPro" id="IPR056822">
    <property type="entry name" value="TEN_NHL"/>
</dbReference>
<dbReference type="Gene3D" id="2.60.40.10">
    <property type="entry name" value="Immunoglobulins"/>
    <property type="match status" value="1"/>
</dbReference>
<evidence type="ECO:0000313" key="3">
    <source>
        <dbReference type="EMBL" id="MCS0633247.1"/>
    </source>
</evidence>
<dbReference type="PROSITE" id="PS51257">
    <property type="entry name" value="PROKAR_LIPOPROTEIN"/>
    <property type="match status" value="1"/>
</dbReference>
<dbReference type="InterPro" id="IPR013783">
    <property type="entry name" value="Ig-like_fold"/>
</dbReference>
<name>A0ABT2C771_9BURK</name>
<dbReference type="InterPro" id="IPR036179">
    <property type="entry name" value="Ig-like_dom_sf"/>
</dbReference>
<dbReference type="SUPFAM" id="SSF48726">
    <property type="entry name" value="Immunoglobulin"/>
    <property type="match status" value="1"/>
</dbReference>
<keyword evidence="4" id="KW-1185">Reference proteome</keyword>
<comment type="caution">
    <text evidence="3">The sequence shown here is derived from an EMBL/GenBank/DDBJ whole genome shotgun (WGS) entry which is preliminary data.</text>
</comment>
<dbReference type="PANTHER" id="PTHR13833:SF71">
    <property type="entry name" value="NHL DOMAIN-CONTAINING PROTEIN"/>
    <property type="match status" value="1"/>
</dbReference>
<feature type="domain" description="Teneurin NHL" evidence="2">
    <location>
        <begin position="359"/>
        <end position="493"/>
    </location>
</feature>
<sequence length="729" mass="72339">MSPQNRLHRAVVLSLAIVLASCGGGGGGGGNGAPAPVQATPAPPAAVGPAITSQPVSQSVVAGQAATFSVAADGTATGYQWQRDGKDIPGATGLTYTLANPQAGDSGSRFTAVATGTRGSTASTAATLTVSVPKGLALVAGNPGGVGNLDGTDARLALPGLLAMQPSGALFLVDDMDGFAFTPGIRAIDLATGAVTTLARDPALHDARAIAVDAAGNLYDAPWATGPATAIYRTPPGGKRTLFAGAAGATGSVDGAATAARFTEISGLTVDAAGNLYVNDGGKTVRKVAQDGTVTTLAGGAQPAFRQIAALAADRDGNLTLIDDGALRTVSTAGTVATRTLVAVDGGSSNLGGSGVTVDGAGNAYVLDHTYPPRVRKIAPDGTVTTVATLPASGSSGTHYTNLVADAAGNLYVGDDASQVIRRISAGTVAPFAGRGASVANVDGTGAAAQFSLAGVLGPDPRYELATDAQGNVYVGEGAVVRKVTPAGVATTLNLPPGGRTLGYYVSSVAVDGSMLAVSNGVVARIDAAGVSHFIAGQAGVAGIADGVGAKATFTSPSGLFEDVQGNIWLTDTVPGPMTDVGVKTYRRKIAPDGTVTTLPADTPIPSVTLYRGKDGTQWGVDTSFNVVRTDPNGTRTVVRQARDVADRVTGLTVDGSGNLYLAMQEGSTLYSVRKITPAGTETVIAGKPGAVGVRAGTPGSLGPVDAIAVAPDGTVYVMSENALVRILQ</sequence>
<dbReference type="PANTHER" id="PTHR13833">
    <property type="match status" value="1"/>
</dbReference>
<gene>
    <name evidence="3" type="ORF">NX786_28315</name>
</gene>
<dbReference type="InterPro" id="IPR011042">
    <property type="entry name" value="6-blade_b-propeller_TolB-like"/>
</dbReference>
<evidence type="ECO:0000313" key="4">
    <source>
        <dbReference type="Proteomes" id="UP001165263"/>
    </source>
</evidence>
<dbReference type="Pfam" id="PF25021">
    <property type="entry name" value="TEN_NHL"/>
    <property type="match status" value="1"/>
</dbReference>
<feature type="signal peptide" evidence="1">
    <location>
        <begin position="1"/>
        <end position="23"/>
    </location>
</feature>
<dbReference type="EMBL" id="JANUHC010000013">
    <property type="protein sequence ID" value="MCS0633247.1"/>
    <property type="molecule type" value="Genomic_DNA"/>
</dbReference>
<keyword evidence="1" id="KW-0732">Signal</keyword>
<dbReference type="Proteomes" id="UP001165263">
    <property type="component" value="Unassembled WGS sequence"/>
</dbReference>
<accession>A0ABT2C771</accession>
<dbReference type="SUPFAM" id="SSF101898">
    <property type="entry name" value="NHL repeat"/>
    <property type="match status" value="2"/>
</dbReference>
<reference evidence="3" key="1">
    <citation type="submission" date="2022-08" db="EMBL/GenBank/DDBJ databases">
        <title>Reclassification of Massilia species as members of the genera Telluria, Duganella, Pseudoduganella, Mokoshia gen. nov. and Zemynaea gen. nov. using orthogonal and non-orthogonal genome-based approaches.</title>
        <authorList>
            <person name="Bowman J.P."/>
        </authorList>
    </citation>
    <scope>NUCLEOTIDE SEQUENCE</scope>
    <source>
        <strain evidence="3">LMG 11547</strain>
    </source>
</reference>
<dbReference type="Gene3D" id="2.120.10.30">
    <property type="entry name" value="TolB, C-terminal domain"/>
    <property type="match status" value="5"/>
</dbReference>